<sequence length="684" mass="74170">MPKAQKSQDRIITVPLNQLHISPLNVRFEDTSDVTELAALLHSQGQLQNMIVVPEDGNHGVVGGGRRYRAFKVLEQQGKVPADHPVFCLVTTEERAFAASVAENTGRAPMHPADEFYAFKVLVENGTPIEDIAAEFGCTPLVVKRRLLLAKVAPELVEIYRAGGMNLEQLQAFTLTDDQDLQCKVWHGAQHYARHAHSLRQALTKGKTEATSVRAGKFVGLAAYEAAGGAVVRDLFGGADSGYIADMALLHSLAADKLEEAANALRAEGWSFVKVFPELGWNETSGYGRSKPKVRQFTDEEKSEVAALEEIARAANDAIEADEDEELTEGERDELEYKATKAMARINELKGSLEEFSDRQKKASGAVIGIDHYGVLEIHRGMIDPKAVAEKEKAKAQAEKAKKIAAGEPVDEDKAAVSEALTRKLTANRSAALSAHLLEAPRVALDLLCASLLAKVIYSGFYGSGGLLISPNEQLSSLSSTADDMEQGAAWLALTERRARLQKELPEDPAKLFAWISDRDVLEVIELLSFCTAACINTTTGNDHVRPLENVEQAIGLNMSDWWQPTRKSYLNQVAKPAIIQALVEAGVGEIAIKQVDKLKKADLAQKAEELLADSGWLPPLLRSKEAPAKAKRAAKPPAAVKTTSSAKPAAKKTAVTKVAANPKPKRTPMDPAAAWPFPTDARP</sequence>
<evidence type="ECO:0000313" key="4">
    <source>
        <dbReference type="EMBL" id="OTP79446.1"/>
    </source>
</evidence>
<feature type="domain" description="ParB-like N-terminal" evidence="3">
    <location>
        <begin position="12"/>
        <end position="105"/>
    </location>
</feature>
<dbReference type="CDD" id="cd16406">
    <property type="entry name" value="ParB_N_like"/>
    <property type="match status" value="1"/>
</dbReference>
<dbReference type="InterPro" id="IPR050336">
    <property type="entry name" value="Chromosome_partition/occlusion"/>
</dbReference>
<dbReference type="RefSeq" id="WP_075357896.1">
    <property type="nucleotide sequence ID" value="NZ_MSRG01000020.1"/>
</dbReference>
<evidence type="ECO:0000259" key="3">
    <source>
        <dbReference type="SMART" id="SM00470"/>
    </source>
</evidence>
<feature type="compositionally biased region" description="Low complexity" evidence="2">
    <location>
        <begin position="636"/>
        <end position="661"/>
    </location>
</feature>
<dbReference type="SMART" id="SM00470">
    <property type="entry name" value="ParB"/>
    <property type="match status" value="1"/>
</dbReference>
<dbReference type="AlphaFoldDB" id="A0A242N8G4"/>
<dbReference type="SUPFAM" id="SSF110849">
    <property type="entry name" value="ParB/Sulfiredoxin"/>
    <property type="match status" value="1"/>
</dbReference>
<organism evidence="4 5">
    <name type="scientific">Caballeronia sordidicola</name>
    <name type="common">Burkholderia sordidicola</name>
    <dbReference type="NCBI Taxonomy" id="196367"/>
    <lineage>
        <taxon>Bacteria</taxon>
        <taxon>Pseudomonadati</taxon>
        <taxon>Pseudomonadota</taxon>
        <taxon>Betaproteobacteria</taxon>
        <taxon>Burkholderiales</taxon>
        <taxon>Burkholderiaceae</taxon>
        <taxon>Caballeronia</taxon>
    </lineage>
</organism>
<dbReference type="EMBL" id="NBTZ01000009">
    <property type="protein sequence ID" value="OTP79446.1"/>
    <property type="molecule type" value="Genomic_DNA"/>
</dbReference>
<dbReference type="InterPro" id="IPR003115">
    <property type="entry name" value="ParB_N"/>
</dbReference>
<dbReference type="GO" id="GO:0007059">
    <property type="term" value="P:chromosome segregation"/>
    <property type="evidence" value="ECO:0007669"/>
    <property type="project" value="TreeGrafter"/>
</dbReference>
<evidence type="ECO:0000256" key="2">
    <source>
        <dbReference type="SAM" id="MobiDB-lite"/>
    </source>
</evidence>
<dbReference type="Proteomes" id="UP000195221">
    <property type="component" value="Unassembled WGS sequence"/>
</dbReference>
<dbReference type="PANTHER" id="PTHR33375">
    <property type="entry name" value="CHROMOSOME-PARTITIONING PROTEIN PARB-RELATED"/>
    <property type="match status" value="1"/>
</dbReference>
<dbReference type="Pfam" id="PF02195">
    <property type="entry name" value="ParB_N"/>
    <property type="match status" value="1"/>
</dbReference>
<evidence type="ECO:0000313" key="5">
    <source>
        <dbReference type="Proteomes" id="UP000195221"/>
    </source>
</evidence>
<reference evidence="4 5" key="1">
    <citation type="submission" date="2017-03" db="EMBL/GenBank/DDBJ databases">
        <title>Genome analysis of strain PAMC 26577.</title>
        <authorList>
            <person name="Oh H.-M."/>
            <person name="Yang J.-A."/>
        </authorList>
    </citation>
    <scope>NUCLEOTIDE SEQUENCE [LARGE SCALE GENOMIC DNA]</scope>
    <source>
        <strain evidence="4 5">PAMC 26577</strain>
    </source>
</reference>
<gene>
    <name evidence="4" type="ORF">PAMC26577_00865</name>
</gene>
<keyword evidence="1" id="KW-0175">Coiled coil</keyword>
<accession>A0A242N8G4</accession>
<comment type="caution">
    <text evidence="4">The sequence shown here is derived from an EMBL/GenBank/DDBJ whole genome shotgun (WGS) entry which is preliminary data.</text>
</comment>
<dbReference type="Gene3D" id="1.10.10.2830">
    <property type="match status" value="1"/>
</dbReference>
<proteinExistence type="predicted"/>
<name>A0A242N8G4_CABSO</name>
<dbReference type="SUPFAM" id="SSF109709">
    <property type="entry name" value="KorB DNA-binding domain-like"/>
    <property type="match status" value="1"/>
</dbReference>
<feature type="coiled-coil region" evidence="1">
    <location>
        <begin position="305"/>
        <end position="359"/>
    </location>
</feature>
<protein>
    <submittedName>
        <fullName evidence="4">Putative plasmid stabilization protein</fullName>
    </submittedName>
</protein>
<dbReference type="GO" id="GO:0005694">
    <property type="term" value="C:chromosome"/>
    <property type="evidence" value="ECO:0007669"/>
    <property type="project" value="TreeGrafter"/>
</dbReference>
<dbReference type="Gene3D" id="3.90.1530.30">
    <property type="match status" value="1"/>
</dbReference>
<evidence type="ECO:0000256" key="1">
    <source>
        <dbReference type="SAM" id="Coils"/>
    </source>
</evidence>
<dbReference type="PANTHER" id="PTHR33375:SF7">
    <property type="entry name" value="CHROMOSOME 2-PARTITIONING PROTEIN PARB-RELATED"/>
    <property type="match status" value="1"/>
</dbReference>
<dbReference type="InterPro" id="IPR036086">
    <property type="entry name" value="ParB/Sulfiredoxin_sf"/>
</dbReference>
<feature type="region of interest" description="Disordered" evidence="2">
    <location>
        <begin position="627"/>
        <end position="684"/>
    </location>
</feature>